<dbReference type="GO" id="GO:0046872">
    <property type="term" value="F:metal ion binding"/>
    <property type="evidence" value="ECO:0007669"/>
    <property type="project" value="UniProtKB-KW"/>
</dbReference>
<organism evidence="6 7">
    <name type="scientific">Hwangdonia lutea</name>
    <dbReference type="NCBI Taxonomy" id="3075823"/>
    <lineage>
        <taxon>Bacteria</taxon>
        <taxon>Pseudomonadati</taxon>
        <taxon>Bacteroidota</taxon>
        <taxon>Flavobacteriia</taxon>
        <taxon>Flavobacteriales</taxon>
        <taxon>Flavobacteriaceae</taxon>
        <taxon>Hwangdonia</taxon>
    </lineage>
</organism>
<dbReference type="SUPFAM" id="SSF88713">
    <property type="entry name" value="Glycoside hydrolase/deacetylase"/>
    <property type="match status" value="1"/>
</dbReference>
<dbReference type="AlphaFoldDB" id="A0AA97EKZ7"/>
<dbReference type="GO" id="GO:0016787">
    <property type="term" value="F:hydrolase activity"/>
    <property type="evidence" value="ECO:0007669"/>
    <property type="project" value="UniProtKB-KW"/>
</dbReference>
<name>A0AA97EKZ7_9FLAO</name>
<dbReference type="GO" id="GO:0019213">
    <property type="term" value="F:deacetylase activity"/>
    <property type="evidence" value="ECO:0007669"/>
    <property type="project" value="TreeGrafter"/>
</dbReference>
<dbReference type="Proteomes" id="UP001302486">
    <property type="component" value="Chromosome"/>
</dbReference>
<dbReference type="KEGG" id="hws:RNZ46_14260"/>
<evidence type="ECO:0000256" key="1">
    <source>
        <dbReference type="ARBA" id="ARBA00001946"/>
    </source>
</evidence>
<dbReference type="PANTHER" id="PTHR31609">
    <property type="entry name" value="YDJC DEACETYLASE FAMILY MEMBER"/>
    <property type="match status" value="1"/>
</dbReference>
<keyword evidence="2" id="KW-0479">Metal-binding</keyword>
<evidence type="ECO:0000313" key="7">
    <source>
        <dbReference type="Proteomes" id="UP001302486"/>
    </source>
</evidence>
<sequence>MINLIINADDFGMSKVYNKYILDLLFQKKITSTTVMVNRISDSQSEQVQQLKTLLNNEDVSVGLHTEFTYDKHLEQVETQYEKFINIFGLAPSHIDIHKEHLHHKYHPVVAEFCDKKGIPFRNHGTQNAAKTTDAKYFYGSIPNFKDIEDWIKSLSENKNYELVFHPGIYDKHCYSSLNKDRETDIEHIEKINSQLLNYNINLISFKQL</sequence>
<reference evidence="7" key="1">
    <citation type="submission" date="2024-06" db="EMBL/GenBank/DDBJ databases">
        <title>Hwangdonia haimaensis gen. nov., sp. nov., a member of the family Flavobacteriaceae isolated from the haima cold seep.</title>
        <authorList>
            <person name="Li J."/>
        </authorList>
    </citation>
    <scope>NUCLEOTIDE SEQUENCE [LARGE SCALE GENOMIC DNA]</scope>
    <source>
        <strain evidence="7">SCSIO 19198</strain>
    </source>
</reference>
<keyword evidence="3" id="KW-0378">Hydrolase</keyword>
<evidence type="ECO:0000256" key="4">
    <source>
        <dbReference type="ARBA" id="ARBA00022842"/>
    </source>
</evidence>
<dbReference type="PANTHER" id="PTHR31609:SF1">
    <property type="entry name" value="CARBOHYDRATE DEACETYLASE"/>
    <property type="match status" value="1"/>
</dbReference>
<dbReference type="Pfam" id="PF04794">
    <property type="entry name" value="YdjC"/>
    <property type="match status" value="2"/>
</dbReference>
<evidence type="ECO:0000256" key="2">
    <source>
        <dbReference type="ARBA" id="ARBA00022723"/>
    </source>
</evidence>
<keyword evidence="7" id="KW-1185">Reference proteome</keyword>
<evidence type="ECO:0000256" key="5">
    <source>
        <dbReference type="ARBA" id="ARBA00023277"/>
    </source>
</evidence>
<gene>
    <name evidence="6" type="ORF">RNZ46_14260</name>
</gene>
<keyword evidence="4" id="KW-0460">Magnesium</keyword>
<evidence type="ECO:0000313" key="6">
    <source>
        <dbReference type="EMBL" id="WOD43152.1"/>
    </source>
</evidence>
<proteinExistence type="predicted"/>
<dbReference type="InterPro" id="IPR006879">
    <property type="entry name" value="YdjC-like"/>
</dbReference>
<protein>
    <submittedName>
        <fullName evidence="6">ChbG/HpnK family deacetylase</fullName>
    </submittedName>
</protein>
<dbReference type="Gene3D" id="3.20.20.370">
    <property type="entry name" value="Glycoside hydrolase/deacetylase"/>
    <property type="match status" value="2"/>
</dbReference>
<accession>A0AA97EKZ7</accession>
<comment type="cofactor">
    <cofactor evidence="1">
        <name>Mg(2+)</name>
        <dbReference type="ChEBI" id="CHEBI:18420"/>
    </cofactor>
</comment>
<dbReference type="EMBL" id="CP136521">
    <property type="protein sequence ID" value="WOD43152.1"/>
    <property type="molecule type" value="Genomic_DNA"/>
</dbReference>
<dbReference type="InterPro" id="IPR011330">
    <property type="entry name" value="Glyco_hydro/deAcase_b/a-brl"/>
</dbReference>
<evidence type="ECO:0000256" key="3">
    <source>
        <dbReference type="ARBA" id="ARBA00022801"/>
    </source>
</evidence>
<keyword evidence="5" id="KW-0119">Carbohydrate metabolism</keyword>
<dbReference type="RefSeq" id="WP_316982840.1">
    <property type="nucleotide sequence ID" value="NZ_CP136521.1"/>
</dbReference>
<dbReference type="GO" id="GO:0005975">
    <property type="term" value="P:carbohydrate metabolic process"/>
    <property type="evidence" value="ECO:0007669"/>
    <property type="project" value="InterPro"/>
</dbReference>